<reference evidence="5" key="1">
    <citation type="submission" date="2022-01" db="EMBL/GenBank/DDBJ databases">
        <title>Corynebacterium sp. nov isolated from isolated from the feces of the greater white-fronted geese (Anser albifrons) at Poyang Lake, PR China.</title>
        <authorList>
            <person name="Liu Q."/>
        </authorList>
    </citation>
    <scope>NUCLEOTIDE SEQUENCE</scope>
    <source>
        <strain evidence="5">JCM 32435</strain>
    </source>
</reference>
<keyword evidence="1 4" id="KW-0028">Amino-acid biosynthesis</keyword>
<comment type="caution">
    <text evidence="5">The sequence shown here is derived from an EMBL/GenBank/DDBJ whole genome shotgun (WGS) entry which is preliminary data.</text>
</comment>
<dbReference type="Pfam" id="PF00702">
    <property type="entry name" value="Hydrolase"/>
    <property type="match status" value="1"/>
</dbReference>
<comment type="similarity">
    <text evidence="4">Belongs to the HAD-like hydrolase superfamily. MasA/MtnC family.</text>
</comment>
<comment type="pathway">
    <text evidence="4">Amino-acid biosynthesis; L-methionine biosynthesis via salvage pathway; L-methionine from S-methyl-5-thio-alpha-D-ribose 1-phosphate: step 3/6.</text>
</comment>
<gene>
    <name evidence="4 5" type="primary">mtnC</name>
    <name evidence="5" type="ORF">L1O03_03030</name>
</gene>
<dbReference type="PANTHER" id="PTHR20371">
    <property type="entry name" value="ENOLASE-PHOSPHATASE E1"/>
    <property type="match status" value="1"/>
</dbReference>
<dbReference type="GO" id="GO:0019509">
    <property type="term" value="P:L-methionine salvage from methylthioadenosine"/>
    <property type="evidence" value="ECO:0007669"/>
    <property type="project" value="UniProtKB-UniRule"/>
</dbReference>
<evidence type="ECO:0000256" key="1">
    <source>
        <dbReference type="ARBA" id="ARBA00022605"/>
    </source>
</evidence>
<dbReference type="GO" id="GO:0000287">
    <property type="term" value="F:magnesium ion binding"/>
    <property type="evidence" value="ECO:0007669"/>
    <property type="project" value="UniProtKB-UniRule"/>
</dbReference>
<comment type="cofactor">
    <cofactor evidence="4">
        <name>Mg(2+)</name>
        <dbReference type="ChEBI" id="CHEBI:18420"/>
    </cofactor>
    <text evidence="4">Binds 1 Mg(2+) ion per subunit.</text>
</comment>
<evidence type="ECO:0000256" key="2">
    <source>
        <dbReference type="ARBA" id="ARBA00022801"/>
    </source>
</evidence>
<dbReference type="Gene3D" id="3.40.50.1000">
    <property type="entry name" value="HAD superfamily/HAD-like"/>
    <property type="match status" value="1"/>
</dbReference>
<proteinExistence type="inferred from homology"/>
<evidence type="ECO:0000256" key="4">
    <source>
        <dbReference type="HAMAP-Rule" id="MF_01681"/>
    </source>
</evidence>
<dbReference type="CDD" id="cd01629">
    <property type="entry name" value="HAD_EP"/>
    <property type="match status" value="1"/>
</dbReference>
<dbReference type="SFLD" id="SFLDS00003">
    <property type="entry name" value="Haloacid_Dehalogenase"/>
    <property type="match status" value="1"/>
</dbReference>
<dbReference type="NCBIfam" id="TIGR01691">
    <property type="entry name" value="enolase-ppase"/>
    <property type="match status" value="1"/>
</dbReference>
<dbReference type="SFLD" id="SFLDG01133">
    <property type="entry name" value="C1.5.4:_Enolase-phosphatase_Li"/>
    <property type="match status" value="1"/>
</dbReference>
<dbReference type="PANTHER" id="PTHR20371:SF1">
    <property type="entry name" value="ENOLASE-PHOSPHATASE E1"/>
    <property type="match status" value="1"/>
</dbReference>
<comment type="function">
    <text evidence="4">Bifunctional enzyme that catalyzes the enolization of 2,3-diketo-5-methylthiopentyl-1-phosphate (DK-MTP-1-P) into the intermediate 2-hydroxy-3-keto-5-methylthiopentenyl-1-phosphate (HK-MTPenyl-1-P), which is then dephosphorylated to form the acireductone 1,2-dihydroxy-3-keto-5-methylthiopentene (DHK-MTPene).</text>
</comment>
<organism evidence="5 6">
    <name type="scientific">Corynebacterium uropygiale</name>
    <dbReference type="NCBI Taxonomy" id="1775911"/>
    <lineage>
        <taxon>Bacteria</taxon>
        <taxon>Bacillati</taxon>
        <taxon>Actinomycetota</taxon>
        <taxon>Actinomycetes</taxon>
        <taxon>Mycobacteriales</taxon>
        <taxon>Corynebacteriaceae</taxon>
        <taxon>Corynebacterium</taxon>
    </lineage>
</organism>
<dbReference type="EC" id="3.1.3.77" evidence="4"/>
<dbReference type="GO" id="GO:0043715">
    <property type="term" value="F:2,3-diketo-5-methylthiopentyl-1-phosphate enolase activity"/>
    <property type="evidence" value="ECO:0007669"/>
    <property type="project" value="UniProtKB-UniRule"/>
</dbReference>
<dbReference type="GO" id="GO:0043874">
    <property type="term" value="F:acireductone synthase activity"/>
    <property type="evidence" value="ECO:0007669"/>
    <property type="project" value="UniProtKB-EC"/>
</dbReference>
<keyword evidence="2 4" id="KW-0378">Hydrolase</keyword>
<dbReference type="InterPro" id="IPR006439">
    <property type="entry name" value="HAD-SF_hydro_IA"/>
</dbReference>
<keyword evidence="3 4" id="KW-0486">Methionine biosynthesis</keyword>
<name>A0A9X1QPP5_9CORY</name>
<dbReference type="PRINTS" id="PR00413">
    <property type="entry name" value="HADHALOGNASE"/>
</dbReference>
<dbReference type="InterPro" id="IPR023943">
    <property type="entry name" value="Enolase-ppase_E1"/>
</dbReference>
<dbReference type="SFLD" id="SFLDG01129">
    <property type="entry name" value="C1.5:_HAD__Beta-PGM__Phosphata"/>
    <property type="match status" value="1"/>
</dbReference>
<comment type="pathway">
    <text evidence="4">Amino-acid biosynthesis; L-methionine biosynthesis via salvage pathway; L-methionine from S-methyl-5-thio-alpha-D-ribose 1-phosphate: step 4/6.</text>
</comment>
<comment type="subunit">
    <text evidence="4">Monomer.</text>
</comment>
<keyword evidence="4" id="KW-0460">Magnesium</keyword>
<evidence type="ECO:0000313" key="6">
    <source>
        <dbReference type="Proteomes" id="UP001139336"/>
    </source>
</evidence>
<sequence>MAIAYVPRPAAIVIDIEGTTSSTWFVHRTLYPFSRAHFEPYLLKDAPAIWELRRSICAEAGLSEESSTQELVEVLNAWLDRDEKRTPLKTLQGMIWRDGFDSGELTSHFFPDAVPTLRRWRGEGIRLAVFSSGSIDAQHAWFGHTPEGSILPLIESHHDTRTAGPKKVARSYEVIRQQLGLPAQRILFLSDLVDELDAAAADGWLTCGVRRRGDQYWERGVAGHPEITRLDELHWEGGHR</sequence>
<accession>A0A9X1QPP5</accession>
<dbReference type="AlphaFoldDB" id="A0A9X1QPP5"/>
<keyword evidence="6" id="KW-1185">Reference proteome</keyword>
<dbReference type="EMBL" id="JAKGSI010000001">
    <property type="protein sequence ID" value="MCF4006152.1"/>
    <property type="molecule type" value="Genomic_DNA"/>
</dbReference>
<dbReference type="GO" id="GO:0043716">
    <property type="term" value="F:2-hydroxy-3-keto-5-methylthiopentenyl-1-phosphate phosphatase activity"/>
    <property type="evidence" value="ECO:0007669"/>
    <property type="project" value="UniProtKB-UniRule"/>
</dbReference>
<evidence type="ECO:0000256" key="3">
    <source>
        <dbReference type="ARBA" id="ARBA00023167"/>
    </source>
</evidence>
<protein>
    <recommendedName>
        <fullName evidence="4">Enolase-phosphatase E1</fullName>
        <ecNumber evidence="4">3.1.3.77</ecNumber>
    </recommendedName>
    <alternativeName>
        <fullName evidence="4">2,3-diketo-5-methylthio-1-phosphopentane phosphatase</fullName>
    </alternativeName>
</protein>
<evidence type="ECO:0000313" key="5">
    <source>
        <dbReference type="EMBL" id="MCF4006152.1"/>
    </source>
</evidence>
<dbReference type="HAMAP" id="MF_01681">
    <property type="entry name" value="Salvage_MtnC"/>
    <property type="match status" value="1"/>
</dbReference>
<keyword evidence="4" id="KW-0479">Metal-binding</keyword>
<dbReference type="SUPFAM" id="SSF56784">
    <property type="entry name" value="HAD-like"/>
    <property type="match status" value="1"/>
</dbReference>
<dbReference type="RefSeq" id="WP_236117927.1">
    <property type="nucleotide sequence ID" value="NZ_JAKGSI010000001.1"/>
</dbReference>
<dbReference type="Gene3D" id="1.10.720.60">
    <property type="match status" value="1"/>
</dbReference>
<dbReference type="InterPro" id="IPR036412">
    <property type="entry name" value="HAD-like_sf"/>
</dbReference>
<comment type="catalytic activity">
    <reaction evidence="4">
        <text>5-methylsulfanyl-2,3-dioxopentyl phosphate + H2O = 1,2-dihydroxy-5-(methylsulfanyl)pent-1-en-3-one + phosphate</text>
        <dbReference type="Rhea" id="RHEA:21700"/>
        <dbReference type="ChEBI" id="CHEBI:15377"/>
        <dbReference type="ChEBI" id="CHEBI:43474"/>
        <dbReference type="ChEBI" id="CHEBI:49252"/>
        <dbReference type="ChEBI" id="CHEBI:58828"/>
        <dbReference type="EC" id="3.1.3.77"/>
    </reaction>
</comment>
<dbReference type="InterPro" id="IPR023214">
    <property type="entry name" value="HAD_sf"/>
</dbReference>
<dbReference type="Proteomes" id="UP001139336">
    <property type="component" value="Unassembled WGS sequence"/>
</dbReference>